<dbReference type="SUPFAM" id="SSF63411">
    <property type="entry name" value="LuxS/MPP-like metallohydrolase"/>
    <property type="match status" value="1"/>
</dbReference>
<dbReference type="EMBL" id="VHLG01000028">
    <property type="protein sequence ID" value="TPW26504.1"/>
    <property type="molecule type" value="Genomic_DNA"/>
</dbReference>
<dbReference type="InterPro" id="IPR007863">
    <property type="entry name" value="Peptidase_M16_C"/>
</dbReference>
<dbReference type="AlphaFoldDB" id="A0A506U0K4"/>
<dbReference type="RefSeq" id="WP_141151219.1">
    <property type="nucleotide sequence ID" value="NZ_VHLG01000028.1"/>
</dbReference>
<evidence type="ECO:0000313" key="3">
    <source>
        <dbReference type="Proteomes" id="UP000318801"/>
    </source>
</evidence>
<reference evidence="2 3" key="1">
    <citation type="submission" date="2019-06" db="EMBL/GenBank/DDBJ databases">
        <authorList>
            <person name="Li M."/>
        </authorList>
    </citation>
    <scope>NUCLEOTIDE SEQUENCE [LARGE SCALE GENOMIC DNA]</scope>
    <source>
        <strain evidence="2 3">BGMRC2036</strain>
    </source>
</reference>
<dbReference type="OrthoDB" id="9811314at2"/>
<organism evidence="2 3">
    <name type="scientific">Martelella alba</name>
    <dbReference type="NCBI Taxonomy" id="2590451"/>
    <lineage>
        <taxon>Bacteria</taxon>
        <taxon>Pseudomonadati</taxon>
        <taxon>Pseudomonadota</taxon>
        <taxon>Alphaproteobacteria</taxon>
        <taxon>Hyphomicrobiales</taxon>
        <taxon>Aurantimonadaceae</taxon>
        <taxon>Martelella</taxon>
    </lineage>
</organism>
<feature type="domain" description="Peptidase M16 C-terminal" evidence="1">
    <location>
        <begin position="12"/>
        <end position="135"/>
    </location>
</feature>
<evidence type="ECO:0000259" key="1">
    <source>
        <dbReference type="Pfam" id="PF05193"/>
    </source>
</evidence>
<protein>
    <submittedName>
        <fullName evidence="2">Insulinase family protein</fullName>
    </submittedName>
</protein>
<proteinExistence type="predicted"/>
<comment type="caution">
    <text evidence="2">The sequence shown here is derived from an EMBL/GenBank/DDBJ whole genome shotgun (WGS) entry which is preliminary data.</text>
</comment>
<sequence length="229" mass="24448">MTTPVPDIITPPEPDVSAANVYLVDKPGAIQSVIEAAVTAPAQSEDDQESRLIFNSIMGGDFVSRINMKLREEKGWSYGISSDFGGPNGGRLFSVTAPVQSDKTAAAMSEIDKMLQGVVSDQPITADEVKASRDQIILSLPNDWSSTQGITGYLVTEVQNGLPKGYFDTYAEKLESIDVDAVNKAAQVMLGGKPVTWVVVGDRAKIENEIKALDLGPVHIVDADGNPVD</sequence>
<gene>
    <name evidence="2" type="ORF">FJU08_22180</name>
</gene>
<accession>A0A506U0K4</accession>
<dbReference type="GO" id="GO:0046872">
    <property type="term" value="F:metal ion binding"/>
    <property type="evidence" value="ECO:0007669"/>
    <property type="project" value="InterPro"/>
</dbReference>
<dbReference type="Gene3D" id="3.30.830.10">
    <property type="entry name" value="Metalloenzyme, LuxS/M16 peptidase-like"/>
    <property type="match status" value="1"/>
</dbReference>
<evidence type="ECO:0000313" key="2">
    <source>
        <dbReference type="EMBL" id="TPW26504.1"/>
    </source>
</evidence>
<dbReference type="Proteomes" id="UP000318801">
    <property type="component" value="Unassembled WGS sequence"/>
</dbReference>
<dbReference type="Pfam" id="PF05193">
    <property type="entry name" value="Peptidase_M16_C"/>
    <property type="match status" value="1"/>
</dbReference>
<name>A0A506U0K4_9HYPH</name>
<dbReference type="InterPro" id="IPR011249">
    <property type="entry name" value="Metalloenz_LuxS/M16"/>
</dbReference>
<keyword evidence="3" id="KW-1185">Reference proteome</keyword>